<dbReference type="PANTHER" id="PTHR32347">
    <property type="entry name" value="EFFLUX SYSTEM COMPONENT YKNX-RELATED"/>
    <property type="match status" value="1"/>
</dbReference>
<dbReference type="HOGENOM" id="CLU_705386_0_0_6"/>
<dbReference type="RefSeq" id="WP_011996372.1">
    <property type="nucleotide sequence ID" value="NC_009727.1"/>
</dbReference>
<sequence length="391" mass="42797">MRKRMFQWGVCLMLAAAVFFTGCKRDEKKEPEKDRQIIVAKLQPSVTQLYFKGSLAPLRTVPVLSPVDGTVTKLFFTYGASVEENQNIVEIHSQKLAEDYRDAVTKYLQAKDTYETSLKSFAGTRALYEAGIISEEEFRTERSQHDTNVLNFYQARFTLEKVLREADIDPKTVEGLRIADINAVAQILQKHFRHILVKSPGKGVALFPVKSEDDKDGKGRLVVGTEVKQGQLILSIGDLSGFTITLQVSEININRLHSGLKATVTGDAFPGITLHGIVTAVARQSNPEQSEGDGALSTFNIEVQVPGVTKEQRNVIHVGMSATVEIDVENPPHIILPIGAVTPKNGQSVVTIIDPKTGKETKVPVVTGDTTLTGVIILQGINSGDKVVVHD</sequence>
<dbReference type="InterPro" id="IPR050465">
    <property type="entry name" value="UPF0194_transport"/>
</dbReference>
<dbReference type="Proteomes" id="UP000008555">
    <property type="component" value="Chromosome"/>
</dbReference>
<dbReference type="Gene3D" id="1.10.287.470">
    <property type="entry name" value="Helix hairpin bin"/>
    <property type="match status" value="1"/>
</dbReference>
<dbReference type="PROSITE" id="PS51257">
    <property type="entry name" value="PROKAR_LIPOPROTEIN"/>
    <property type="match status" value="1"/>
</dbReference>
<dbReference type="AlphaFoldDB" id="A9KEY3"/>
<evidence type="ECO:0000313" key="3">
    <source>
        <dbReference type="EMBL" id="ABS77658.1"/>
    </source>
</evidence>
<dbReference type="Gene3D" id="2.40.30.170">
    <property type="match status" value="1"/>
</dbReference>
<reference evidence="3 4" key="1">
    <citation type="journal article" date="2009" name="Infect. Immun.">
        <title>Comparative genomics reveal extensive transposon-mediated genomic plasticity and diversity among potential effector proteins within the genus Coxiella.</title>
        <authorList>
            <person name="Beare P.A."/>
            <person name="Unsworth N."/>
            <person name="Andoh M."/>
            <person name="Voth D.E."/>
            <person name="Omsland A."/>
            <person name="Gilk S.D."/>
            <person name="Williams K.P."/>
            <person name="Sobral B.W."/>
            <person name="Kupko J.J.III."/>
            <person name="Porcella S.F."/>
            <person name="Samuel J.E."/>
            <person name="Heinzen R.A."/>
        </authorList>
    </citation>
    <scope>NUCLEOTIDE SEQUENCE [LARGE SCALE GENOMIC DNA]</scope>
    <source>
        <strain evidence="3 4">Dugway 5J108-111</strain>
    </source>
</reference>
<organism evidence="3 4">
    <name type="scientific">Coxiella burnetii (strain Dugway 5J108-111)</name>
    <dbReference type="NCBI Taxonomy" id="434922"/>
    <lineage>
        <taxon>Bacteria</taxon>
        <taxon>Pseudomonadati</taxon>
        <taxon>Pseudomonadota</taxon>
        <taxon>Gammaproteobacteria</taxon>
        <taxon>Legionellales</taxon>
        <taxon>Coxiellaceae</taxon>
        <taxon>Coxiella</taxon>
    </lineage>
</organism>
<gene>
    <name evidence="3" type="primary">macA</name>
    <name evidence="3" type="ordered locus">CBUD_0039</name>
</gene>
<dbReference type="GO" id="GO:0030313">
    <property type="term" value="C:cell envelope"/>
    <property type="evidence" value="ECO:0007669"/>
    <property type="project" value="UniProtKB-SubCell"/>
</dbReference>
<name>A9KEY3_COXBN</name>
<evidence type="ECO:0000256" key="2">
    <source>
        <dbReference type="ARBA" id="ARBA00023054"/>
    </source>
</evidence>
<dbReference type="SUPFAM" id="SSF111369">
    <property type="entry name" value="HlyD-like secretion proteins"/>
    <property type="match status" value="1"/>
</dbReference>
<evidence type="ECO:0000256" key="1">
    <source>
        <dbReference type="ARBA" id="ARBA00004196"/>
    </source>
</evidence>
<protein>
    <submittedName>
        <fullName evidence="3">Macrolide-specific efflux protein</fullName>
    </submittedName>
</protein>
<dbReference type="PANTHER" id="PTHR32347:SF14">
    <property type="entry name" value="EFFLUX SYSTEM COMPONENT YKNX-RELATED"/>
    <property type="match status" value="1"/>
</dbReference>
<comment type="subcellular location">
    <subcellularLocation>
        <location evidence="1">Cell envelope</location>
    </subcellularLocation>
</comment>
<accession>A9KEY3</accession>
<keyword evidence="2" id="KW-0175">Coiled coil</keyword>
<dbReference type="EMBL" id="CP000733">
    <property type="protein sequence ID" value="ABS77658.1"/>
    <property type="molecule type" value="Genomic_DNA"/>
</dbReference>
<dbReference type="Gene3D" id="2.40.50.100">
    <property type="match status" value="1"/>
</dbReference>
<dbReference type="KEGG" id="cbd:CBUD_0039"/>
<dbReference type="Gene3D" id="2.40.420.20">
    <property type="match status" value="1"/>
</dbReference>
<evidence type="ECO:0000313" key="4">
    <source>
        <dbReference type="Proteomes" id="UP000008555"/>
    </source>
</evidence>
<proteinExistence type="predicted"/>